<dbReference type="OrthoDB" id="9949357at2"/>
<keyword evidence="1" id="KW-0472">Membrane</keyword>
<organism evidence="2 3">
    <name type="scientific">Salinisphaera hydrothermalis (strain C41B8)</name>
    <dbReference type="NCBI Taxonomy" id="1304275"/>
    <lineage>
        <taxon>Bacteria</taxon>
        <taxon>Pseudomonadati</taxon>
        <taxon>Pseudomonadota</taxon>
        <taxon>Gammaproteobacteria</taxon>
        <taxon>Salinisphaerales</taxon>
        <taxon>Salinisphaeraceae</taxon>
        <taxon>Salinisphaera</taxon>
    </lineage>
</organism>
<evidence type="ECO:0000313" key="2">
    <source>
        <dbReference type="EMBL" id="KEZ76569.1"/>
    </source>
</evidence>
<keyword evidence="3" id="KW-1185">Reference proteome</keyword>
<proteinExistence type="predicted"/>
<accession>A0A084IIN5</accession>
<protein>
    <submittedName>
        <fullName evidence="2">Uncharacterized protein</fullName>
    </submittedName>
</protein>
<feature type="transmembrane region" description="Helical" evidence="1">
    <location>
        <begin position="73"/>
        <end position="94"/>
    </location>
</feature>
<keyword evidence="1" id="KW-0812">Transmembrane</keyword>
<evidence type="ECO:0000313" key="3">
    <source>
        <dbReference type="Proteomes" id="UP000028302"/>
    </source>
</evidence>
<feature type="transmembrane region" description="Helical" evidence="1">
    <location>
        <begin position="49"/>
        <end position="67"/>
    </location>
</feature>
<feature type="transmembrane region" description="Helical" evidence="1">
    <location>
        <begin position="19"/>
        <end position="37"/>
    </location>
</feature>
<reference evidence="2 3" key="1">
    <citation type="submission" date="2013-03" db="EMBL/GenBank/DDBJ databases">
        <title>Salinisphaera hydrothermalis C41B8 Genome Sequencing.</title>
        <authorList>
            <person name="Li C."/>
            <person name="Lai Q."/>
            <person name="Shao Z."/>
        </authorList>
    </citation>
    <scope>NUCLEOTIDE SEQUENCE [LARGE SCALE GENOMIC DNA]</scope>
    <source>
        <strain evidence="2 3">C41B8</strain>
    </source>
</reference>
<dbReference type="Proteomes" id="UP000028302">
    <property type="component" value="Unassembled WGS sequence"/>
</dbReference>
<sequence>MIENHIHRAENLALSHLDYVLWALAAIWGLGLILGMLKQIVVYRDFNDVTFCWLTVTLPIAAFFILMNMGATSFYGLASYIGWLEATMALVILVRTSIDNRNPFKAVLAFMVKIPVAILLAVNIVDFATGDKRQSRRMSAFFILLLSGFVIALVDDRSKGFLATGLLRRHGISQRGSTT</sequence>
<dbReference type="RefSeq" id="WP_037339570.1">
    <property type="nucleotide sequence ID" value="NZ_APNK01000026.1"/>
</dbReference>
<feature type="transmembrane region" description="Helical" evidence="1">
    <location>
        <begin position="106"/>
        <end position="125"/>
    </location>
</feature>
<feature type="transmembrane region" description="Helical" evidence="1">
    <location>
        <begin position="137"/>
        <end position="154"/>
    </location>
</feature>
<keyword evidence="1" id="KW-1133">Transmembrane helix</keyword>
<dbReference type="AlphaFoldDB" id="A0A084IIN5"/>
<gene>
    <name evidence="2" type="ORF">C41B8_14175</name>
</gene>
<evidence type="ECO:0000256" key="1">
    <source>
        <dbReference type="SAM" id="Phobius"/>
    </source>
</evidence>
<comment type="caution">
    <text evidence="2">The sequence shown here is derived from an EMBL/GenBank/DDBJ whole genome shotgun (WGS) entry which is preliminary data.</text>
</comment>
<name>A0A084IIN5_SALHC</name>
<dbReference type="EMBL" id="APNK01000026">
    <property type="protein sequence ID" value="KEZ76569.1"/>
    <property type="molecule type" value="Genomic_DNA"/>
</dbReference>